<protein>
    <submittedName>
        <fullName evidence="1">Uncharacterized protein</fullName>
    </submittedName>
</protein>
<organism evidence="1 2">
    <name type="scientific">Arachis hypogaea</name>
    <name type="common">Peanut</name>
    <dbReference type="NCBI Taxonomy" id="3818"/>
    <lineage>
        <taxon>Eukaryota</taxon>
        <taxon>Viridiplantae</taxon>
        <taxon>Streptophyta</taxon>
        <taxon>Embryophyta</taxon>
        <taxon>Tracheophyta</taxon>
        <taxon>Spermatophyta</taxon>
        <taxon>Magnoliopsida</taxon>
        <taxon>eudicotyledons</taxon>
        <taxon>Gunneridae</taxon>
        <taxon>Pentapetalae</taxon>
        <taxon>rosids</taxon>
        <taxon>fabids</taxon>
        <taxon>Fabales</taxon>
        <taxon>Fabaceae</taxon>
        <taxon>Papilionoideae</taxon>
        <taxon>50 kb inversion clade</taxon>
        <taxon>dalbergioids sensu lato</taxon>
        <taxon>Dalbergieae</taxon>
        <taxon>Pterocarpus clade</taxon>
        <taxon>Arachis</taxon>
    </lineage>
</organism>
<evidence type="ECO:0000313" key="1">
    <source>
        <dbReference type="EMBL" id="RYR71725.1"/>
    </source>
</evidence>
<dbReference type="AlphaFoldDB" id="A0A445E8X5"/>
<proteinExistence type="predicted"/>
<comment type="caution">
    <text evidence="1">The sequence shown here is derived from an EMBL/GenBank/DDBJ whole genome shotgun (WGS) entry which is preliminary data.</text>
</comment>
<name>A0A445E8X5_ARAHY</name>
<keyword evidence="2" id="KW-1185">Reference proteome</keyword>
<accession>A0A445E8X5</accession>
<evidence type="ECO:0000313" key="2">
    <source>
        <dbReference type="Proteomes" id="UP000289738"/>
    </source>
</evidence>
<dbReference type="EMBL" id="SDMP01000002">
    <property type="protein sequence ID" value="RYR71725.1"/>
    <property type="molecule type" value="Genomic_DNA"/>
</dbReference>
<dbReference type="Proteomes" id="UP000289738">
    <property type="component" value="Chromosome A02"/>
</dbReference>
<gene>
    <name evidence="1" type="ORF">Ahy_A02g005958</name>
</gene>
<reference evidence="1 2" key="1">
    <citation type="submission" date="2019-01" db="EMBL/GenBank/DDBJ databases">
        <title>Sequencing of cultivated peanut Arachis hypogaea provides insights into genome evolution and oil improvement.</title>
        <authorList>
            <person name="Chen X."/>
        </authorList>
    </citation>
    <scope>NUCLEOTIDE SEQUENCE [LARGE SCALE GENOMIC DNA]</scope>
    <source>
        <strain evidence="2">cv. Fuhuasheng</strain>
        <tissue evidence="1">Leaves</tissue>
    </source>
</reference>
<sequence>MDEFSDKHRDEYLPRCQGALGIRLEYYFQMWNRLIKKVEIEPSDLLEVQKSNRLICRDT</sequence>